<reference evidence="1 2" key="1">
    <citation type="submission" date="2020-03" db="EMBL/GenBank/DDBJ databases">
        <title>Soil Listeria distribution.</title>
        <authorList>
            <person name="Liao J."/>
            <person name="Wiedmann M."/>
        </authorList>
    </citation>
    <scope>NUCLEOTIDE SEQUENCE [LARGE SCALE GENOMIC DNA]</scope>
    <source>
        <strain evidence="1 2">FSL L7-1515</strain>
    </source>
</reference>
<evidence type="ECO:0000313" key="2">
    <source>
        <dbReference type="Proteomes" id="UP000587800"/>
    </source>
</evidence>
<dbReference type="RefSeq" id="WP_185349465.1">
    <property type="nucleotide sequence ID" value="NZ_JAASTU010000018.1"/>
</dbReference>
<accession>A0ABR6SX47</accession>
<dbReference type="EMBL" id="JAASUB010000011">
    <property type="protein sequence ID" value="MBC1510258.1"/>
    <property type="molecule type" value="Genomic_DNA"/>
</dbReference>
<protein>
    <submittedName>
        <fullName evidence="1">Uncharacterized protein</fullName>
    </submittedName>
</protein>
<sequence>MKIDETSKGIILNKCQFLLDFGYTLTELKNDSITFSNKKIDFIIGYERYDEISTLYIRFWQENELFNIGWIAFVRGEKSEKGQSKLDNITHLLDYIEKNYAKITNFQFCQESRKMIEDFMNEE</sequence>
<gene>
    <name evidence="1" type="ORF">HCJ59_10205</name>
</gene>
<evidence type="ECO:0000313" key="1">
    <source>
        <dbReference type="EMBL" id="MBC1510258.1"/>
    </source>
</evidence>
<proteinExistence type="predicted"/>
<name>A0ABR6SX47_9LIST</name>
<organism evidence="1 2">
    <name type="scientific">Listeria immobilis</name>
    <dbReference type="NCBI Taxonomy" id="2713502"/>
    <lineage>
        <taxon>Bacteria</taxon>
        <taxon>Bacillati</taxon>
        <taxon>Bacillota</taxon>
        <taxon>Bacilli</taxon>
        <taxon>Bacillales</taxon>
        <taxon>Listeriaceae</taxon>
        <taxon>Listeria</taxon>
    </lineage>
</organism>
<comment type="caution">
    <text evidence="1">The sequence shown here is derived from an EMBL/GenBank/DDBJ whole genome shotgun (WGS) entry which is preliminary data.</text>
</comment>
<dbReference type="Proteomes" id="UP000587800">
    <property type="component" value="Unassembled WGS sequence"/>
</dbReference>
<keyword evidence="2" id="KW-1185">Reference proteome</keyword>